<evidence type="ECO:0000256" key="4">
    <source>
        <dbReference type="ARBA" id="ARBA00022618"/>
    </source>
</evidence>
<evidence type="ECO:0000259" key="13">
    <source>
        <dbReference type="PROSITE" id="PS51900"/>
    </source>
</evidence>
<evidence type="ECO:0000256" key="9">
    <source>
        <dbReference type="ARBA" id="ARBA00023306"/>
    </source>
</evidence>
<name>A0A285D1I2_9BACI</name>
<feature type="active site" description="O-(3'-phospho-DNA)-tyrosine intermediate" evidence="10">
    <location>
        <position position="280"/>
    </location>
</feature>
<dbReference type="PANTHER" id="PTHR30349">
    <property type="entry name" value="PHAGE INTEGRASE-RELATED"/>
    <property type="match status" value="1"/>
</dbReference>
<dbReference type="GO" id="GO:0007059">
    <property type="term" value="P:chromosome segregation"/>
    <property type="evidence" value="ECO:0007669"/>
    <property type="project" value="UniProtKB-UniRule"/>
</dbReference>
<dbReference type="InterPro" id="IPR023009">
    <property type="entry name" value="Tyrosine_recombinase_XerC/XerD"/>
</dbReference>
<keyword evidence="9 10" id="KW-0131">Cell cycle</keyword>
<dbReference type="EMBL" id="OAOP01000007">
    <property type="protein sequence ID" value="SNX73619.1"/>
    <property type="molecule type" value="Genomic_DNA"/>
</dbReference>
<evidence type="ECO:0000256" key="6">
    <source>
        <dbReference type="ARBA" id="ARBA00022908"/>
    </source>
</evidence>
<comment type="subunit">
    <text evidence="10">Forms a cyclic heterotetrameric complex composed of two molecules of XerC and two molecules of XerD.</text>
</comment>
<keyword evidence="4 10" id="KW-0132">Cell division</keyword>
<dbReference type="Proteomes" id="UP000219546">
    <property type="component" value="Unassembled WGS sequence"/>
</dbReference>
<dbReference type="InterPro" id="IPR044068">
    <property type="entry name" value="CB"/>
</dbReference>
<comment type="similarity">
    <text evidence="2 10">Belongs to the 'phage' integrase family. XerC subfamily.</text>
</comment>
<dbReference type="InterPro" id="IPR010998">
    <property type="entry name" value="Integrase_recombinase_N"/>
</dbReference>
<dbReference type="SUPFAM" id="SSF47823">
    <property type="entry name" value="lambda integrase-like, N-terminal domain"/>
    <property type="match status" value="1"/>
</dbReference>
<evidence type="ECO:0000256" key="10">
    <source>
        <dbReference type="HAMAP-Rule" id="MF_01808"/>
    </source>
</evidence>
<dbReference type="InterPro" id="IPR050090">
    <property type="entry name" value="Tyrosine_recombinase_XerCD"/>
</dbReference>
<dbReference type="Pfam" id="PF02899">
    <property type="entry name" value="Phage_int_SAM_1"/>
    <property type="match status" value="1"/>
</dbReference>
<evidence type="ECO:0000256" key="2">
    <source>
        <dbReference type="ARBA" id="ARBA00006657"/>
    </source>
</evidence>
<evidence type="ECO:0000256" key="1">
    <source>
        <dbReference type="ARBA" id="ARBA00004496"/>
    </source>
</evidence>
<feature type="active site" evidence="10">
    <location>
        <position position="148"/>
    </location>
</feature>
<comment type="subcellular location">
    <subcellularLocation>
        <location evidence="1 10">Cytoplasm</location>
    </subcellularLocation>
</comment>
<evidence type="ECO:0000256" key="7">
    <source>
        <dbReference type="ARBA" id="ARBA00023125"/>
    </source>
</evidence>
<dbReference type="Pfam" id="PF00589">
    <property type="entry name" value="Phage_integrase"/>
    <property type="match status" value="1"/>
</dbReference>
<evidence type="ECO:0000313" key="15">
    <source>
        <dbReference type="Proteomes" id="UP000219546"/>
    </source>
</evidence>
<dbReference type="InterPro" id="IPR004107">
    <property type="entry name" value="Integrase_SAM-like_N"/>
</dbReference>
<feature type="domain" description="Core-binding (CB)" evidence="13">
    <location>
        <begin position="1"/>
        <end position="87"/>
    </location>
</feature>
<proteinExistence type="inferred from homology"/>
<dbReference type="Gene3D" id="1.10.150.130">
    <property type="match status" value="1"/>
</dbReference>
<evidence type="ECO:0000259" key="12">
    <source>
        <dbReference type="PROSITE" id="PS51898"/>
    </source>
</evidence>
<feature type="active site" evidence="10">
    <location>
        <position position="172"/>
    </location>
</feature>
<dbReference type="AlphaFoldDB" id="A0A285D1I2"/>
<keyword evidence="7 10" id="KW-0238">DNA-binding</keyword>
<dbReference type="InterPro" id="IPR002104">
    <property type="entry name" value="Integrase_catalytic"/>
</dbReference>
<comment type="function">
    <text evidence="10">Site-specific tyrosine recombinase, which acts by catalyzing the cutting and rejoining of the recombining DNA molecules. The XerC-XerD complex is essential to convert dimers of the bacterial chromosome into monomers to permit their segregation at cell division. It also contributes to the segregational stability of plasmids.</text>
</comment>
<keyword evidence="3 10" id="KW-0963">Cytoplasm</keyword>
<dbReference type="OrthoDB" id="9801717at2"/>
<accession>A0A285D1I2</accession>
<sequence>MDNVKALSEFKEYMQIEKNYSSLTVLHYTKDIESFFQFMKEQGIVNLAKAEYFDARLFVSKLFDESYKRSSISRKISSLRSFYAYLMREGKVEQNPFQMLALPKKEKRLPSFFYEVEMEKLLQSQFDDGPIGQRDQLLLELLYSTGIRISEAESLKLENIDFSVGTILVYGKGKKERYIPFGSYARDLLRIYINDGRQQLLQKGKKNHSFLFVNFRGGPLTARGMRDILNKIMDQAAMHAHIHPHMLRHTFATHMLNNGADLRSVQELLGHSNLSSTQVYTHVTKEHLRKTYQSFHPRA</sequence>
<feature type="active site" evidence="10">
    <location>
        <position position="271"/>
    </location>
</feature>
<evidence type="ECO:0000256" key="11">
    <source>
        <dbReference type="NCBIfam" id="TIGR02224"/>
    </source>
</evidence>
<keyword evidence="5 10" id="KW-0159">Chromosome partition</keyword>
<keyword evidence="8 10" id="KW-0233">DNA recombination</keyword>
<dbReference type="PANTHER" id="PTHR30349:SF77">
    <property type="entry name" value="TYROSINE RECOMBINASE XERC"/>
    <property type="match status" value="1"/>
</dbReference>
<keyword evidence="6 10" id="KW-0229">DNA integration</keyword>
<keyword evidence="15" id="KW-1185">Reference proteome</keyword>
<reference evidence="14 15" key="1">
    <citation type="submission" date="2017-08" db="EMBL/GenBank/DDBJ databases">
        <authorList>
            <person name="de Groot N.N."/>
        </authorList>
    </citation>
    <scope>NUCLEOTIDE SEQUENCE [LARGE SCALE GENOMIC DNA]</scope>
    <source>
        <strain evidence="14 15">JC228</strain>
    </source>
</reference>
<dbReference type="GO" id="GO:0051301">
    <property type="term" value="P:cell division"/>
    <property type="evidence" value="ECO:0007669"/>
    <property type="project" value="UniProtKB-UniRule"/>
</dbReference>
<evidence type="ECO:0000256" key="3">
    <source>
        <dbReference type="ARBA" id="ARBA00022490"/>
    </source>
</evidence>
<dbReference type="Gene3D" id="1.10.443.10">
    <property type="entry name" value="Intergrase catalytic core"/>
    <property type="match status" value="1"/>
</dbReference>
<dbReference type="InterPro" id="IPR011010">
    <property type="entry name" value="DNA_brk_join_enz"/>
</dbReference>
<dbReference type="GO" id="GO:0006313">
    <property type="term" value="P:DNA transposition"/>
    <property type="evidence" value="ECO:0007669"/>
    <property type="project" value="UniProtKB-UniRule"/>
</dbReference>
<dbReference type="NCBIfam" id="TIGR02224">
    <property type="entry name" value="recomb_XerC"/>
    <property type="match status" value="1"/>
</dbReference>
<feature type="domain" description="Tyr recombinase" evidence="12">
    <location>
        <begin position="108"/>
        <end position="293"/>
    </location>
</feature>
<evidence type="ECO:0000256" key="8">
    <source>
        <dbReference type="ARBA" id="ARBA00023172"/>
    </source>
</evidence>
<dbReference type="RefSeq" id="WP_097159577.1">
    <property type="nucleotide sequence ID" value="NZ_JBEPMQ010000007.1"/>
</dbReference>
<dbReference type="InterPro" id="IPR011931">
    <property type="entry name" value="Recomb_XerC"/>
</dbReference>
<dbReference type="SUPFAM" id="SSF56349">
    <property type="entry name" value="DNA breaking-rejoining enzymes"/>
    <property type="match status" value="1"/>
</dbReference>
<feature type="active site" evidence="10">
    <location>
        <position position="245"/>
    </location>
</feature>
<dbReference type="NCBIfam" id="NF001399">
    <property type="entry name" value="PRK00283.1"/>
    <property type="match status" value="1"/>
</dbReference>
<dbReference type="GO" id="GO:0005737">
    <property type="term" value="C:cytoplasm"/>
    <property type="evidence" value="ECO:0007669"/>
    <property type="project" value="UniProtKB-SubCell"/>
</dbReference>
<dbReference type="NCBIfam" id="NF040815">
    <property type="entry name" value="recomb_XerA_Arch"/>
    <property type="match status" value="1"/>
</dbReference>
<dbReference type="GO" id="GO:0003677">
    <property type="term" value="F:DNA binding"/>
    <property type="evidence" value="ECO:0007669"/>
    <property type="project" value="UniProtKB-UniRule"/>
</dbReference>
<feature type="active site" evidence="10">
    <location>
        <position position="248"/>
    </location>
</feature>
<dbReference type="CDD" id="cd00798">
    <property type="entry name" value="INT_XerDC_C"/>
    <property type="match status" value="1"/>
</dbReference>
<dbReference type="HAMAP" id="MF_01808">
    <property type="entry name" value="Recomb_XerC_XerD"/>
    <property type="match status" value="1"/>
</dbReference>
<dbReference type="InterPro" id="IPR013762">
    <property type="entry name" value="Integrase-like_cat_sf"/>
</dbReference>
<protein>
    <recommendedName>
        <fullName evidence="10 11">Tyrosine recombinase XerC</fullName>
    </recommendedName>
</protein>
<organism evidence="14 15">
    <name type="scientific">Bacillus oleivorans</name>
    <dbReference type="NCBI Taxonomy" id="1448271"/>
    <lineage>
        <taxon>Bacteria</taxon>
        <taxon>Bacillati</taxon>
        <taxon>Bacillota</taxon>
        <taxon>Bacilli</taxon>
        <taxon>Bacillales</taxon>
        <taxon>Bacillaceae</taxon>
        <taxon>Bacillus</taxon>
    </lineage>
</organism>
<dbReference type="PROSITE" id="PS51898">
    <property type="entry name" value="TYR_RECOMBINASE"/>
    <property type="match status" value="1"/>
</dbReference>
<gene>
    <name evidence="10" type="primary">xerC</name>
    <name evidence="14" type="ORF">SAMN05877753_107155</name>
</gene>
<dbReference type="GO" id="GO:0009037">
    <property type="term" value="F:tyrosine-based site-specific recombinase activity"/>
    <property type="evidence" value="ECO:0007669"/>
    <property type="project" value="UniProtKB-UniRule"/>
</dbReference>
<dbReference type="PROSITE" id="PS51900">
    <property type="entry name" value="CB"/>
    <property type="match status" value="1"/>
</dbReference>
<evidence type="ECO:0000256" key="5">
    <source>
        <dbReference type="ARBA" id="ARBA00022829"/>
    </source>
</evidence>
<evidence type="ECO:0000313" key="14">
    <source>
        <dbReference type="EMBL" id="SNX73619.1"/>
    </source>
</evidence>